<proteinExistence type="predicted"/>
<sequence length="92" mass="10717">MSLLFELLWRIDDGSDEFIFFGDEAGTWQVGVDWNDVLPVWFKCLSKTTDPEQFALKAVDIIEKFVEYDRKKFLAIAHKKATKEQCEALPDE</sequence>
<evidence type="ECO:0000313" key="2">
    <source>
        <dbReference type="Proteomes" id="UP000189670"/>
    </source>
</evidence>
<name>A0A1V1P3T7_9BACT</name>
<accession>A0A1V1P3T7</accession>
<organism evidence="1 2">
    <name type="scientific">Candidatus Magnetoglobus multicellularis str. Araruama</name>
    <dbReference type="NCBI Taxonomy" id="890399"/>
    <lineage>
        <taxon>Bacteria</taxon>
        <taxon>Pseudomonadati</taxon>
        <taxon>Thermodesulfobacteriota</taxon>
        <taxon>Desulfobacteria</taxon>
        <taxon>Desulfobacterales</taxon>
        <taxon>Desulfobacteraceae</taxon>
        <taxon>Candidatus Magnetoglobus</taxon>
    </lineage>
</organism>
<dbReference type="Proteomes" id="UP000189670">
    <property type="component" value="Unassembled WGS sequence"/>
</dbReference>
<dbReference type="AlphaFoldDB" id="A0A1V1P3T7"/>
<protein>
    <submittedName>
        <fullName evidence="1">Uncharacterized protein</fullName>
    </submittedName>
</protein>
<reference evidence="2" key="1">
    <citation type="submission" date="2012-11" db="EMBL/GenBank/DDBJ databases">
        <authorList>
            <person name="Lucero-Rivera Y.E."/>
            <person name="Tovar-Ramirez D."/>
        </authorList>
    </citation>
    <scope>NUCLEOTIDE SEQUENCE [LARGE SCALE GENOMIC DNA]</scope>
    <source>
        <strain evidence="2">Araruama</strain>
    </source>
</reference>
<dbReference type="EMBL" id="ATBP01000613">
    <property type="protein sequence ID" value="ETR69562.1"/>
    <property type="molecule type" value="Genomic_DNA"/>
</dbReference>
<gene>
    <name evidence="1" type="ORF">OMM_09489</name>
</gene>
<evidence type="ECO:0000313" key="1">
    <source>
        <dbReference type="EMBL" id="ETR69562.1"/>
    </source>
</evidence>
<comment type="caution">
    <text evidence="1">The sequence shown here is derived from an EMBL/GenBank/DDBJ whole genome shotgun (WGS) entry which is preliminary data.</text>
</comment>